<organism evidence="1">
    <name type="scientific">marine sediment metagenome</name>
    <dbReference type="NCBI Taxonomy" id="412755"/>
    <lineage>
        <taxon>unclassified sequences</taxon>
        <taxon>metagenomes</taxon>
        <taxon>ecological metagenomes</taxon>
    </lineage>
</organism>
<name>A0A0F9S4B0_9ZZZZ</name>
<protein>
    <submittedName>
        <fullName evidence="1">Uncharacterized protein</fullName>
    </submittedName>
</protein>
<comment type="caution">
    <text evidence="1">The sequence shown here is derived from an EMBL/GenBank/DDBJ whole genome shotgun (WGS) entry which is preliminary data.</text>
</comment>
<reference evidence="1" key="1">
    <citation type="journal article" date="2015" name="Nature">
        <title>Complex archaea that bridge the gap between prokaryotes and eukaryotes.</title>
        <authorList>
            <person name="Spang A."/>
            <person name="Saw J.H."/>
            <person name="Jorgensen S.L."/>
            <person name="Zaremba-Niedzwiedzka K."/>
            <person name="Martijn J."/>
            <person name="Lind A.E."/>
            <person name="van Eijk R."/>
            <person name="Schleper C."/>
            <person name="Guy L."/>
            <person name="Ettema T.J."/>
        </authorList>
    </citation>
    <scope>NUCLEOTIDE SEQUENCE</scope>
</reference>
<gene>
    <name evidence="1" type="ORF">LCGC14_0499250</name>
</gene>
<dbReference type="EMBL" id="LAZR01000582">
    <property type="protein sequence ID" value="KKN63690.1"/>
    <property type="molecule type" value="Genomic_DNA"/>
</dbReference>
<dbReference type="AlphaFoldDB" id="A0A0F9S4B0"/>
<accession>A0A0F9S4B0</accession>
<proteinExistence type="predicted"/>
<sequence>MDNIETLKVDLRWQLSFEEIDWDYFMETVERARAAQQALLDQQ</sequence>
<evidence type="ECO:0000313" key="1">
    <source>
        <dbReference type="EMBL" id="KKN63690.1"/>
    </source>
</evidence>